<dbReference type="OrthoDB" id="9950067at2759"/>
<evidence type="ECO:0000313" key="6">
    <source>
        <dbReference type="Proteomes" id="UP000283210"/>
    </source>
</evidence>
<accession>A0A437CJG6</accession>
<evidence type="ECO:0000256" key="1">
    <source>
        <dbReference type="PROSITE-ProRule" id="PRU00206"/>
    </source>
</evidence>
<dbReference type="PROSITE" id="PS00652">
    <property type="entry name" value="TNFR_NGFR_1"/>
    <property type="match status" value="1"/>
</dbReference>
<dbReference type="Proteomes" id="UP000283210">
    <property type="component" value="Chromosome 16"/>
</dbReference>
<keyword evidence="6" id="KW-1185">Reference proteome</keyword>
<feature type="repeat" description="TNFR-Cys" evidence="1">
    <location>
        <begin position="103"/>
        <end position="144"/>
    </location>
</feature>
<proteinExistence type="predicted"/>
<evidence type="ECO:0000256" key="3">
    <source>
        <dbReference type="SAM" id="Phobius"/>
    </source>
</evidence>
<dbReference type="EMBL" id="CM012452">
    <property type="protein sequence ID" value="RVE62781.1"/>
    <property type="molecule type" value="Genomic_DNA"/>
</dbReference>
<reference evidence="5 6" key="1">
    <citation type="submission" date="2018-11" db="EMBL/GenBank/DDBJ databases">
        <authorList>
            <person name="Lopez-Roques C."/>
            <person name="Donnadieu C."/>
            <person name="Bouchez O."/>
            <person name="Klopp C."/>
            <person name="Cabau C."/>
            <person name="Zahm M."/>
        </authorList>
    </citation>
    <scope>NUCLEOTIDE SEQUENCE [LARGE SCALE GENOMIC DNA]</scope>
    <source>
        <strain evidence="5">RS831</strain>
        <tissue evidence="5">Whole body</tissue>
    </source>
</reference>
<sequence>MQGRFKKTLNIWRKSKAKSSQIVRGSQTRDCTIFSSTMQLLHYYVFYLFCGLHVLPSGASVQCNDKQYAWPLNDPTLCCNKCEPGYKMKVSRTGQTCNNKCIPCEEERFSDSYNVEMSCKVCETCDKPNMGYKSVCNSTHDAVCKCNPGYTCKDQACTQCVREAPPKKPTSPPSTTGYRCQDKACTLCVLTTHTIKPPSPPSTTVSKAADPTPPKEAPKQVGDTVFLLVIISLLCIGIALLALAKMKQFLQWIRSHKVYNVTDNPAEKPLRTEDEDMPKPVQEVCGKCDQCIDICVKD</sequence>
<keyword evidence="3" id="KW-1133">Transmembrane helix</keyword>
<evidence type="ECO:0000256" key="2">
    <source>
        <dbReference type="SAM" id="MobiDB-lite"/>
    </source>
</evidence>
<dbReference type="GO" id="GO:0042127">
    <property type="term" value="P:regulation of cell population proliferation"/>
    <property type="evidence" value="ECO:0007669"/>
    <property type="project" value="TreeGrafter"/>
</dbReference>
<dbReference type="PANTHER" id="PTHR47139:SF1">
    <property type="entry name" value="TUMOR NECROSIS FACTOR RECEPTOR SUPERFAMILY MEMBER 9"/>
    <property type="match status" value="1"/>
</dbReference>
<dbReference type="InterPro" id="IPR001368">
    <property type="entry name" value="TNFR/NGFR_Cys_rich_reg"/>
</dbReference>
<keyword evidence="3" id="KW-0812">Transmembrane</keyword>
<comment type="caution">
    <text evidence="1">Lacks conserved residue(s) required for the propagation of feature annotation.</text>
</comment>
<reference evidence="5 6" key="2">
    <citation type="submission" date="2019-01" db="EMBL/GenBank/DDBJ databases">
        <title>A chromosome length genome reference of the Java medaka (oryzias javanicus).</title>
        <authorList>
            <person name="Herpin A."/>
            <person name="Takehana Y."/>
            <person name="Naruse K."/>
            <person name="Ansai S."/>
            <person name="Kawaguchi M."/>
        </authorList>
    </citation>
    <scope>NUCLEOTIDE SEQUENCE [LARGE SCALE GENOMIC DNA]</scope>
    <source>
        <strain evidence="5">RS831</strain>
        <tissue evidence="5">Whole body</tissue>
    </source>
</reference>
<keyword evidence="3" id="KW-0472">Membrane</keyword>
<feature type="domain" description="TNFR-Cys" evidence="4">
    <location>
        <begin position="103"/>
        <end position="144"/>
    </location>
</feature>
<dbReference type="AlphaFoldDB" id="A0A437CJG6"/>
<organism evidence="5 6">
    <name type="scientific">Oryzias javanicus</name>
    <name type="common">Javanese ricefish</name>
    <name type="synonym">Aplocheilus javanicus</name>
    <dbReference type="NCBI Taxonomy" id="123683"/>
    <lineage>
        <taxon>Eukaryota</taxon>
        <taxon>Metazoa</taxon>
        <taxon>Chordata</taxon>
        <taxon>Craniata</taxon>
        <taxon>Vertebrata</taxon>
        <taxon>Euteleostomi</taxon>
        <taxon>Actinopterygii</taxon>
        <taxon>Neopterygii</taxon>
        <taxon>Teleostei</taxon>
        <taxon>Neoteleostei</taxon>
        <taxon>Acanthomorphata</taxon>
        <taxon>Ovalentaria</taxon>
        <taxon>Atherinomorphae</taxon>
        <taxon>Beloniformes</taxon>
        <taxon>Adrianichthyidae</taxon>
        <taxon>Oryziinae</taxon>
        <taxon>Oryzias</taxon>
    </lineage>
</organism>
<dbReference type="Gene3D" id="2.10.50.10">
    <property type="entry name" value="Tumor Necrosis Factor Receptor, subunit A, domain 2"/>
    <property type="match status" value="1"/>
</dbReference>
<evidence type="ECO:0000259" key="4">
    <source>
        <dbReference type="PROSITE" id="PS50050"/>
    </source>
</evidence>
<name>A0A437CJG6_ORYJA</name>
<evidence type="ECO:0000313" key="5">
    <source>
        <dbReference type="EMBL" id="RVE62781.1"/>
    </source>
</evidence>
<feature type="transmembrane region" description="Helical" evidence="3">
    <location>
        <begin position="225"/>
        <end position="244"/>
    </location>
</feature>
<dbReference type="SUPFAM" id="SSF57586">
    <property type="entry name" value="TNF receptor-like"/>
    <property type="match status" value="1"/>
</dbReference>
<keyword evidence="1" id="KW-1015">Disulfide bond</keyword>
<dbReference type="GO" id="GO:0038023">
    <property type="term" value="F:signaling receptor activity"/>
    <property type="evidence" value="ECO:0007669"/>
    <property type="project" value="TreeGrafter"/>
</dbReference>
<gene>
    <name evidence="5" type="ORF">OJAV_G00161160</name>
</gene>
<dbReference type="CDD" id="cd00185">
    <property type="entry name" value="TNFRSF"/>
    <property type="match status" value="1"/>
</dbReference>
<dbReference type="PANTHER" id="PTHR47139">
    <property type="entry name" value="TUMOR NECROSIS FACTOR RECEPTOR SUPERFAMILY MEMBER 9"/>
    <property type="match status" value="1"/>
</dbReference>
<feature type="disulfide bond" evidence="1">
    <location>
        <begin position="104"/>
        <end position="119"/>
    </location>
</feature>
<dbReference type="PROSITE" id="PS50050">
    <property type="entry name" value="TNFR_NGFR_2"/>
    <property type="match status" value="1"/>
</dbReference>
<feature type="region of interest" description="Disordered" evidence="2">
    <location>
        <begin position="198"/>
        <end position="218"/>
    </location>
</feature>
<protein>
    <recommendedName>
        <fullName evidence="4">TNFR-Cys domain-containing protein</fullName>
    </recommendedName>
</protein>